<gene>
    <name evidence="14 18" type="primary">ftsH</name>
    <name evidence="18" type="ORF">JDV76_08715</name>
</gene>
<feature type="binding site" evidence="14">
    <location>
        <position position="429"/>
    </location>
    <ligand>
        <name>Zn(2+)</name>
        <dbReference type="ChEBI" id="CHEBI:29105"/>
        <note>catalytic</note>
    </ligand>
</feature>
<evidence type="ECO:0000256" key="8">
    <source>
        <dbReference type="ARBA" id="ARBA00022801"/>
    </source>
</evidence>
<dbReference type="InterPro" id="IPR003959">
    <property type="entry name" value="ATPase_AAA_core"/>
</dbReference>
<evidence type="ECO:0000256" key="2">
    <source>
        <dbReference type="ARBA" id="ARBA00010044"/>
    </source>
</evidence>
<dbReference type="Proteomes" id="UP000625574">
    <property type="component" value="Unassembled WGS sequence"/>
</dbReference>
<dbReference type="Gene3D" id="3.40.50.300">
    <property type="entry name" value="P-loop containing nucleotide triphosphate hydrolases"/>
    <property type="match status" value="1"/>
</dbReference>
<evidence type="ECO:0000313" key="18">
    <source>
        <dbReference type="EMBL" id="MBI9001047.1"/>
    </source>
</evidence>
<evidence type="ECO:0000259" key="17">
    <source>
        <dbReference type="SMART" id="SM00382"/>
    </source>
</evidence>
<dbReference type="InterPro" id="IPR003960">
    <property type="entry name" value="ATPase_AAA_CS"/>
</dbReference>
<evidence type="ECO:0000256" key="14">
    <source>
        <dbReference type="HAMAP-Rule" id="MF_01458"/>
    </source>
</evidence>
<feature type="compositionally biased region" description="Basic and acidic residues" evidence="16">
    <location>
        <begin position="623"/>
        <end position="634"/>
    </location>
</feature>
<feature type="compositionally biased region" description="Low complexity" evidence="16">
    <location>
        <begin position="747"/>
        <end position="757"/>
    </location>
</feature>
<name>A0ABS0W0E3_9CORY</name>
<feature type="compositionally biased region" description="Basic and acidic residues" evidence="16">
    <location>
        <begin position="720"/>
        <end position="732"/>
    </location>
</feature>
<dbReference type="InterPro" id="IPR041569">
    <property type="entry name" value="AAA_lid_3"/>
</dbReference>
<evidence type="ECO:0000256" key="6">
    <source>
        <dbReference type="ARBA" id="ARBA00022723"/>
    </source>
</evidence>
<evidence type="ECO:0000256" key="4">
    <source>
        <dbReference type="ARBA" id="ARBA00022670"/>
    </source>
</evidence>
<keyword evidence="10 14" id="KW-0067">ATP-binding</keyword>
<feature type="compositionally biased region" description="Basic and acidic residues" evidence="16">
    <location>
        <begin position="641"/>
        <end position="650"/>
    </location>
</feature>
<dbReference type="Gene3D" id="1.10.8.60">
    <property type="match status" value="1"/>
</dbReference>
<evidence type="ECO:0000256" key="15">
    <source>
        <dbReference type="RuleBase" id="RU003651"/>
    </source>
</evidence>
<feature type="binding site" evidence="14">
    <location>
        <begin position="207"/>
        <end position="214"/>
    </location>
    <ligand>
        <name>ATP</name>
        <dbReference type="ChEBI" id="CHEBI:30616"/>
    </ligand>
</feature>
<evidence type="ECO:0000256" key="12">
    <source>
        <dbReference type="ARBA" id="ARBA00023049"/>
    </source>
</evidence>
<evidence type="ECO:0000256" key="13">
    <source>
        <dbReference type="ARBA" id="ARBA00023136"/>
    </source>
</evidence>
<keyword evidence="11 14" id="KW-1133">Transmembrane helix</keyword>
<dbReference type="InterPro" id="IPR000642">
    <property type="entry name" value="Peptidase_M41"/>
</dbReference>
<feature type="active site" evidence="14">
    <location>
        <position position="430"/>
    </location>
</feature>
<comment type="similarity">
    <text evidence="2 14">In the C-terminal section; belongs to the peptidase M41 family.</text>
</comment>
<evidence type="ECO:0000313" key="19">
    <source>
        <dbReference type="Proteomes" id="UP000625574"/>
    </source>
</evidence>
<feature type="transmembrane region" description="Helical" evidence="14">
    <location>
        <begin position="6"/>
        <end position="26"/>
    </location>
</feature>
<feature type="region of interest" description="Disordered" evidence="16">
    <location>
        <begin position="623"/>
        <end position="883"/>
    </location>
</feature>
<keyword evidence="6 14" id="KW-0479">Metal-binding</keyword>
<dbReference type="RefSeq" id="WP_198736516.1">
    <property type="nucleotide sequence ID" value="NZ_JAEIOT010000008.1"/>
</dbReference>
<keyword evidence="4 14" id="KW-0645">Protease</keyword>
<dbReference type="SUPFAM" id="SSF52540">
    <property type="entry name" value="P-loop containing nucleoside triphosphate hydrolases"/>
    <property type="match status" value="1"/>
</dbReference>
<organism evidence="18 19">
    <name type="scientific">Corynebacterium marambiense</name>
    <dbReference type="NCBI Taxonomy" id="2765364"/>
    <lineage>
        <taxon>Bacteria</taxon>
        <taxon>Bacillati</taxon>
        <taxon>Actinomycetota</taxon>
        <taxon>Actinomycetes</taxon>
        <taxon>Mycobacteriales</taxon>
        <taxon>Corynebacteriaceae</taxon>
        <taxon>Corynebacterium</taxon>
    </lineage>
</organism>
<dbReference type="InterPro" id="IPR003593">
    <property type="entry name" value="AAA+_ATPase"/>
</dbReference>
<evidence type="ECO:0000256" key="7">
    <source>
        <dbReference type="ARBA" id="ARBA00022741"/>
    </source>
</evidence>
<protein>
    <recommendedName>
        <fullName evidence="14">ATP-dependent zinc metalloprotease FtsH</fullName>
        <ecNumber evidence="14">3.4.24.-</ecNumber>
    </recommendedName>
</protein>
<dbReference type="Pfam" id="PF00004">
    <property type="entry name" value="AAA"/>
    <property type="match status" value="1"/>
</dbReference>
<dbReference type="CDD" id="cd19501">
    <property type="entry name" value="RecA-like_FtsH"/>
    <property type="match status" value="1"/>
</dbReference>
<keyword evidence="5 14" id="KW-0812">Transmembrane</keyword>
<dbReference type="HAMAP" id="MF_01458">
    <property type="entry name" value="FtsH"/>
    <property type="match status" value="1"/>
</dbReference>
<dbReference type="Pfam" id="PF06480">
    <property type="entry name" value="FtsH_ext"/>
    <property type="match status" value="1"/>
</dbReference>
<dbReference type="PANTHER" id="PTHR23076:SF97">
    <property type="entry name" value="ATP-DEPENDENT ZINC METALLOPROTEASE YME1L1"/>
    <property type="match status" value="1"/>
</dbReference>
<dbReference type="Pfam" id="PF01434">
    <property type="entry name" value="Peptidase_M41"/>
    <property type="match status" value="1"/>
</dbReference>
<dbReference type="InterPro" id="IPR027417">
    <property type="entry name" value="P-loop_NTPase"/>
</dbReference>
<feature type="binding site" evidence="14">
    <location>
        <position position="505"/>
    </location>
    <ligand>
        <name>Zn(2+)</name>
        <dbReference type="ChEBI" id="CHEBI:29105"/>
        <note>catalytic</note>
    </ligand>
</feature>
<comment type="subunit">
    <text evidence="14">Homohexamer.</text>
</comment>
<dbReference type="SUPFAM" id="SSF140990">
    <property type="entry name" value="FtsH protease domain-like"/>
    <property type="match status" value="1"/>
</dbReference>
<reference evidence="18 19" key="1">
    <citation type="submission" date="2020-12" db="EMBL/GenBank/DDBJ databases">
        <title>Genome public.</title>
        <authorList>
            <person name="Sun Q."/>
        </authorList>
    </citation>
    <scope>NUCLEOTIDE SEQUENCE [LARGE SCALE GENOMIC DNA]</scope>
    <source>
        <strain evidence="18 19">CCM 8864</strain>
    </source>
</reference>
<evidence type="ECO:0000256" key="9">
    <source>
        <dbReference type="ARBA" id="ARBA00022833"/>
    </source>
</evidence>
<feature type="domain" description="AAA+ ATPase" evidence="17">
    <location>
        <begin position="199"/>
        <end position="338"/>
    </location>
</feature>
<dbReference type="InterPro" id="IPR011546">
    <property type="entry name" value="Pept_M41_FtsH_extracell"/>
</dbReference>
<keyword evidence="3 14" id="KW-1003">Cell membrane</keyword>
<dbReference type="InterPro" id="IPR005936">
    <property type="entry name" value="FtsH"/>
</dbReference>
<dbReference type="SMART" id="SM00382">
    <property type="entry name" value="AAA"/>
    <property type="match status" value="1"/>
</dbReference>
<keyword evidence="9 14" id="KW-0862">Zinc</keyword>
<evidence type="ECO:0000256" key="10">
    <source>
        <dbReference type="ARBA" id="ARBA00022840"/>
    </source>
</evidence>
<dbReference type="Pfam" id="PF17862">
    <property type="entry name" value="AAA_lid_3"/>
    <property type="match status" value="1"/>
</dbReference>
<proteinExistence type="inferred from homology"/>
<evidence type="ECO:0000256" key="1">
    <source>
        <dbReference type="ARBA" id="ARBA00004370"/>
    </source>
</evidence>
<dbReference type="NCBIfam" id="TIGR01241">
    <property type="entry name" value="FtsH_fam"/>
    <property type="match status" value="1"/>
</dbReference>
<keyword evidence="13 14" id="KW-0472">Membrane</keyword>
<comment type="similarity">
    <text evidence="14">In the central section; belongs to the AAA ATPase family.</text>
</comment>
<keyword evidence="7 14" id="KW-0547">Nucleotide-binding</keyword>
<dbReference type="PROSITE" id="PS00674">
    <property type="entry name" value="AAA"/>
    <property type="match status" value="1"/>
</dbReference>
<comment type="similarity">
    <text evidence="15">Belongs to the AAA ATPase family.</text>
</comment>
<feature type="compositionally biased region" description="Pro residues" evidence="16">
    <location>
        <begin position="758"/>
        <end position="770"/>
    </location>
</feature>
<dbReference type="PANTHER" id="PTHR23076">
    <property type="entry name" value="METALLOPROTEASE M41 FTSH"/>
    <property type="match status" value="1"/>
</dbReference>
<keyword evidence="12 14" id="KW-0482">Metalloprotease</keyword>
<sequence length="883" mass="95277">MDNKKLLRIGAIAAVILVALYVMTVLTDDTRGYRKVDTSVALTQLDEHNVAEAQIDDREQQIRLKLKEDITVEERDGISEIIAEYPARTTPVIFDKVQAADAEKYTTKVTRESFLGSMLSVMLPMLIVFGLLIFFFSRMQGGGMGMLGIGGSRAKQLTKDMPTNTFEDVAGADEAVDELHEIKDFLQDPSRYEALGAKIPRGVLLYGPPGTGKTLLARAVAGEAGVPFYSISGSDFVEMFVGVGASRVRDLFKQARENSPCIIFVDEIDAVGRQRGSGMGGGHDEREQTLNQLLVEMDGFGDREGVILIAATNRPDILDPALLRPGRFDRQIPVTNPDLKGREMILKVHAKGKPLAPDADLNSLAKRTAGMSGADLANVLNEAALLTARIGGNVITADALEEATDRVVGGPRRSSKIISEHEKKVTAYHEGGHTLAAWAMKDIERVYKVTILARGRTGGHAMTAAEDDKGMYNRSELFARLVFSMGGRAAEELVFGQPTTGASSDIEQATKIARAMLTEYGMSPELGTVKYGEEQGDPFSGRGVGGSLDYSPTVAATIDEQTRYLLDKAHREAYGILRDNRETLDRLAAKLLEKETLRRPDLEALFTDITPREPLEVFRGEDTDFPRQFGHEPVKTPTELAIERGEEPPKRFSLLEASKAARARREKQLAALGGPAPVQNSHGDPAPGGHAAEQDREARPEPQANTGFGYGDATGSHAVDPVRDASDDDSTRIGKHALPSTDGRAGDTGSTTPTYGGTPPPPGWSAPGWPPRDASRLNPYAPGTGQETAERRAPGQHPGMASYGPGEPETGVEGLQTYSAPGGDGELIGFRLPDHEQPEHAPGQGDHSDEDVSEAPSSSPTDVIGFGETTTEPPREDDDERRD</sequence>
<evidence type="ECO:0000256" key="3">
    <source>
        <dbReference type="ARBA" id="ARBA00022475"/>
    </source>
</evidence>
<comment type="caution">
    <text evidence="18">The sequence shown here is derived from an EMBL/GenBank/DDBJ whole genome shotgun (WGS) entry which is preliminary data.</text>
</comment>
<keyword evidence="8 14" id="KW-0378">Hydrolase</keyword>
<feature type="transmembrane region" description="Helical" evidence="14">
    <location>
        <begin position="114"/>
        <end position="136"/>
    </location>
</feature>
<evidence type="ECO:0000256" key="5">
    <source>
        <dbReference type="ARBA" id="ARBA00022692"/>
    </source>
</evidence>
<comment type="subcellular location">
    <subcellularLocation>
        <location evidence="14">Cell membrane</location>
        <topology evidence="14">Multi-pass membrane protein</topology>
        <orientation evidence="14">Cytoplasmic side</orientation>
    </subcellularLocation>
    <subcellularLocation>
        <location evidence="1">Membrane</location>
    </subcellularLocation>
</comment>
<dbReference type="InterPro" id="IPR037219">
    <property type="entry name" value="Peptidase_M41-like"/>
</dbReference>
<keyword evidence="19" id="KW-1185">Reference proteome</keyword>
<comment type="function">
    <text evidence="14">Acts as a processive, ATP-dependent zinc metallopeptidase for both cytoplasmic and membrane proteins. Plays a role in the quality control of integral membrane proteins.</text>
</comment>
<dbReference type="EMBL" id="JAEIOT010000008">
    <property type="protein sequence ID" value="MBI9001047.1"/>
    <property type="molecule type" value="Genomic_DNA"/>
</dbReference>
<dbReference type="EC" id="3.4.24.-" evidence="14"/>
<accession>A0ABS0W0E3</accession>
<evidence type="ECO:0000256" key="16">
    <source>
        <dbReference type="SAM" id="MobiDB-lite"/>
    </source>
</evidence>
<evidence type="ECO:0000256" key="11">
    <source>
        <dbReference type="ARBA" id="ARBA00022989"/>
    </source>
</evidence>
<comment type="cofactor">
    <cofactor evidence="14">
        <name>Zn(2+)</name>
        <dbReference type="ChEBI" id="CHEBI:29105"/>
    </cofactor>
    <text evidence="14">Binds 1 zinc ion per subunit.</text>
</comment>
<feature type="binding site" evidence="14">
    <location>
        <position position="433"/>
    </location>
    <ligand>
        <name>Zn(2+)</name>
        <dbReference type="ChEBI" id="CHEBI:29105"/>
        <note>catalytic</note>
    </ligand>
</feature>
<dbReference type="Gene3D" id="1.20.58.760">
    <property type="entry name" value="Peptidase M41"/>
    <property type="match status" value="1"/>
</dbReference>
<dbReference type="GO" id="GO:0008237">
    <property type="term" value="F:metallopeptidase activity"/>
    <property type="evidence" value="ECO:0007669"/>
    <property type="project" value="UniProtKB-KW"/>
</dbReference>